<organism evidence="2 3">
    <name type="scientific">Plakobranchus ocellatus</name>
    <dbReference type="NCBI Taxonomy" id="259542"/>
    <lineage>
        <taxon>Eukaryota</taxon>
        <taxon>Metazoa</taxon>
        <taxon>Spiralia</taxon>
        <taxon>Lophotrochozoa</taxon>
        <taxon>Mollusca</taxon>
        <taxon>Gastropoda</taxon>
        <taxon>Heterobranchia</taxon>
        <taxon>Euthyneura</taxon>
        <taxon>Panpulmonata</taxon>
        <taxon>Sacoglossa</taxon>
        <taxon>Placobranchoidea</taxon>
        <taxon>Plakobranchidae</taxon>
        <taxon>Plakobranchus</taxon>
    </lineage>
</organism>
<protein>
    <submittedName>
        <fullName evidence="2">Transposable element tc3 transposase</fullName>
    </submittedName>
</protein>
<sequence>MGRGAPTKMQAYNSRKTDNGERRNHNRPQDSAGAYAGSPKWRQQLSHHLAATCGIVYAEPSILHLTAGQRSSPSCQGDTIYLTGEQIGIIHLWPEVSPGMDPIEHVWDMLGRHIQAINPAPQSNAQLFQSLTNAWNAIPQDQISQHRQLYEAQTPGRHCCRRRSHTIFILPNSQPLSEMLLI</sequence>
<proteinExistence type="predicted"/>
<feature type="region of interest" description="Disordered" evidence="1">
    <location>
        <begin position="1"/>
        <end position="39"/>
    </location>
</feature>
<dbReference type="AlphaFoldDB" id="A0AAV4BQR7"/>
<dbReference type="Gene3D" id="3.30.420.10">
    <property type="entry name" value="Ribonuclease H-like superfamily/Ribonuclease H"/>
    <property type="match status" value="1"/>
</dbReference>
<evidence type="ECO:0000256" key="1">
    <source>
        <dbReference type="SAM" id="MobiDB-lite"/>
    </source>
</evidence>
<evidence type="ECO:0000313" key="2">
    <source>
        <dbReference type="EMBL" id="GFO25601.1"/>
    </source>
</evidence>
<dbReference type="EMBL" id="BLXT01005762">
    <property type="protein sequence ID" value="GFO25601.1"/>
    <property type="molecule type" value="Genomic_DNA"/>
</dbReference>
<keyword evidence="3" id="KW-1185">Reference proteome</keyword>
<dbReference type="Proteomes" id="UP000735302">
    <property type="component" value="Unassembled WGS sequence"/>
</dbReference>
<comment type="caution">
    <text evidence="2">The sequence shown here is derived from an EMBL/GenBank/DDBJ whole genome shotgun (WGS) entry which is preliminary data.</text>
</comment>
<evidence type="ECO:0000313" key="3">
    <source>
        <dbReference type="Proteomes" id="UP000735302"/>
    </source>
</evidence>
<gene>
    <name evidence="2" type="ORF">PoB_005210600</name>
</gene>
<reference evidence="2 3" key="1">
    <citation type="journal article" date="2021" name="Elife">
        <title>Chloroplast acquisition without the gene transfer in kleptoplastic sea slugs, Plakobranchus ocellatus.</title>
        <authorList>
            <person name="Maeda T."/>
            <person name="Takahashi S."/>
            <person name="Yoshida T."/>
            <person name="Shimamura S."/>
            <person name="Takaki Y."/>
            <person name="Nagai Y."/>
            <person name="Toyoda A."/>
            <person name="Suzuki Y."/>
            <person name="Arimoto A."/>
            <person name="Ishii H."/>
            <person name="Satoh N."/>
            <person name="Nishiyama T."/>
            <person name="Hasebe M."/>
            <person name="Maruyama T."/>
            <person name="Minagawa J."/>
            <person name="Obokata J."/>
            <person name="Shigenobu S."/>
        </authorList>
    </citation>
    <scope>NUCLEOTIDE SEQUENCE [LARGE SCALE GENOMIC DNA]</scope>
</reference>
<accession>A0AAV4BQR7</accession>
<dbReference type="GO" id="GO:0003676">
    <property type="term" value="F:nucleic acid binding"/>
    <property type="evidence" value="ECO:0007669"/>
    <property type="project" value="InterPro"/>
</dbReference>
<name>A0AAV4BQR7_9GAST</name>
<dbReference type="InterPro" id="IPR036397">
    <property type="entry name" value="RNaseH_sf"/>
</dbReference>